<organism evidence="7 8">
    <name type="scientific">Zingiber officinale</name>
    <name type="common">Ginger</name>
    <name type="synonym">Amomum zingiber</name>
    <dbReference type="NCBI Taxonomy" id="94328"/>
    <lineage>
        <taxon>Eukaryota</taxon>
        <taxon>Viridiplantae</taxon>
        <taxon>Streptophyta</taxon>
        <taxon>Embryophyta</taxon>
        <taxon>Tracheophyta</taxon>
        <taxon>Spermatophyta</taxon>
        <taxon>Magnoliopsida</taxon>
        <taxon>Liliopsida</taxon>
        <taxon>Zingiberales</taxon>
        <taxon>Zingiberaceae</taxon>
        <taxon>Zingiber</taxon>
    </lineage>
</organism>
<dbReference type="AlphaFoldDB" id="A0A8J5LDN8"/>
<dbReference type="PANTHER" id="PTHR23336">
    <property type="entry name" value="ZINC FINGER CW-TYPE COILED-COIL DOMAIN PROTEIN 3"/>
    <property type="match status" value="1"/>
</dbReference>
<evidence type="ECO:0000313" key="8">
    <source>
        <dbReference type="Proteomes" id="UP000734854"/>
    </source>
</evidence>
<keyword evidence="2" id="KW-0234">DNA repair</keyword>
<feature type="coiled-coil region" evidence="3">
    <location>
        <begin position="701"/>
        <end position="746"/>
    </location>
</feature>
<evidence type="ECO:0000313" key="7">
    <source>
        <dbReference type="EMBL" id="KAG6510237.1"/>
    </source>
</evidence>
<proteinExistence type="predicted"/>
<reference evidence="7 8" key="1">
    <citation type="submission" date="2020-08" db="EMBL/GenBank/DDBJ databases">
        <title>Plant Genome Project.</title>
        <authorList>
            <person name="Zhang R.-G."/>
        </authorList>
    </citation>
    <scope>NUCLEOTIDE SEQUENCE [LARGE SCALE GENOMIC DNA]</scope>
    <source>
        <tissue evidence="7">Rhizome</tissue>
    </source>
</reference>
<protein>
    <recommendedName>
        <fullName evidence="6">Morc S5 domain-containing protein</fullName>
    </recommendedName>
</protein>
<feature type="domain" description="Morc S5" evidence="6">
    <location>
        <begin position="416"/>
        <end position="504"/>
    </location>
</feature>
<dbReference type="GO" id="GO:0006281">
    <property type="term" value="P:DNA repair"/>
    <property type="evidence" value="ECO:0007669"/>
    <property type="project" value="UniProtKB-KW"/>
</dbReference>
<dbReference type="InterPro" id="IPR041006">
    <property type="entry name" value="Morc_S5"/>
</dbReference>
<dbReference type="GO" id="GO:0005634">
    <property type="term" value="C:nucleus"/>
    <property type="evidence" value="ECO:0007669"/>
    <property type="project" value="TreeGrafter"/>
</dbReference>
<evidence type="ECO:0000256" key="3">
    <source>
        <dbReference type="SAM" id="Coils"/>
    </source>
</evidence>
<gene>
    <name evidence="7" type="ORF">ZIOFF_028246</name>
</gene>
<comment type="caution">
    <text evidence="7">The sequence shown here is derived from an EMBL/GenBank/DDBJ whole genome shotgun (WGS) entry which is preliminary data.</text>
</comment>
<accession>A0A8J5LDN8</accession>
<dbReference type="GO" id="GO:0016887">
    <property type="term" value="F:ATP hydrolysis activity"/>
    <property type="evidence" value="ECO:0007669"/>
    <property type="project" value="InterPro"/>
</dbReference>
<dbReference type="InterPro" id="IPR045261">
    <property type="entry name" value="MORC_ATPase"/>
</dbReference>
<evidence type="ECO:0000259" key="6">
    <source>
        <dbReference type="Pfam" id="PF17942"/>
    </source>
</evidence>
<evidence type="ECO:0000256" key="5">
    <source>
        <dbReference type="SAM" id="Phobius"/>
    </source>
</evidence>
<dbReference type="EMBL" id="JACMSC010000008">
    <property type="protein sequence ID" value="KAG6510237.1"/>
    <property type="molecule type" value="Genomic_DNA"/>
</dbReference>
<keyword evidence="5" id="KW-1133">Transmembrane helix</keyword>
<keyword evidence="5" id="KW-0472">Membrane</keyword>
<evidence type="ECO:0000256" key="2">
    <source>
        <dbReference type="ARBA" id="ARBA00023204"/>
    </source>
</evidence>
<sequence>MFPCPSNDSQGLGLEFHVAKCFGAPLQVVDKVHFPYDDLLLADYYRGVEVQRLLSTSLLHSKWSDFPLFISGGYILLVYAHLMSVATAVLRMNYTNFIDLSCDEESEQTYFEDVKPIFPLQISSGKSGCSTVNDQSLHRGVSLKQELEESRSSTSGSSITDQGGPSANMISLNFASPSSPVPLCRQFWKSGDYEVGQAISSTSEKYRVPLRAFTQSIGLLSYTFLRETGCDDIIVPTDSSPFSTKNASLIGVHNFMQADYEFDELTNSFKRLYRHDEKHFSSNLSTILEWSPFDTEDKLLAQFIDIGHHGTKIMIFNLWLNDDGNMELDFQLDAKGSGRGRRCSRMWISDVRMVGTIGPWLTIDWLSMKDPTFLPWVDATGIAAWREQRDIMISEAQRQVQKNKHDSKQIANRLRFSLRAYISILYLRIPQNFRIVLRGEVVRPHNIANDLIYRECILYKPQACGVSEASIVTTIGFLDGAPNVNVHGFNVYHKNRLILCSLHLHMLPQLHMKYCVAFKPPLKVYPQLNFRFPIKLSGVLETNFIKPTHDKQDFEKSALYQKLESRLKEMTYEYWDLHCHLVGYYNNKKPAAPRPSSVVCQMPQLGTSGSLDLVETKDFTPANLERTTLITASTQPISCTTPTDLKCDGSIQTRLPLKRKNENQVAVTRETKVQNLSNPFGSRRTKPTKDSGSGVQPIPDIKAMILKNKELRDQCLEYEETEKQLMQKAKKLRTELLEVLEAYKKLLIDVIPIEDVKTETL</sequence>
<evidence type="ECO:0000256" key="4">
    <source>
        <dbReference type="SAM" id="MobiDB-lite"/>
    </source>
</evidence>
<dbReference type="Proteomes" id="UP000734854">
    <property type="component" value="Unassembled WGS sequence"/>
</dbReference>
<dbReference type="PANTHER" id="PTHR23336:SF44">
    <property type="entry name" value="PROTEIN MICRORCHIDIA 6"/>
    <property type="match status" value="1"/>
</dbReference>
<keyword evidence="8" id="KW-1185">Reference proteome</keyword>
<feature type="domain" description="Morc S5" evidence="6">
    <location>
        <begin position="536"/>
        <end position="575"/>
    </location>
</feature>
<dbReference type="Pfam" id="PF17942">
    <property type="entry name" value="Morc6_S5"/>
    <property type="match status" value="2"/>
</dbReference>
<feature type="transmembrane region" description="Helical" evidence="5">
    <location>
        <begin position="68"/>
        <end position="90"/>
    </location>
</feature>
<keyword evidence="3" id="KW-0175">Coiled coil</keyword>
<keyword evidence="1" id="KW-0227">DNA damage</keyword>
<name>A0A8J5LDN8_ZINOF</name>
<evidence type="ECO:0000256" key="1">
    <source>
        <dbReference type="ARBA" id="ARBA00022763"/>
    </source>
</evidence>
<feature type="region of interest" description="Disordered" evidence="4">
    <location>
        <begin position="677"/>
        <end position="697"/>
    </location>
</feature>
<keyword evidence="5" id="KW-0812">Transmembrane</keyword>